<evidence type="ECO:0000313" key="2">
    <source>
        <dbReference type="EMBL" id="MCV7072224.1"/>
    </source>
</evidence>
<keyword evidence="4" id="KW-1185">Reference proteome</keyword>
<dbReference type="Proteomes" id="UP001055159">
    <property type="component" value="Chromosome"/>
</dbReference>
<dbReference type="Gene3D" id="3.40.50.720">
    <property type="entry name" value="NAD(P)-binding Rossmann-like Domain"/>
    <property type="match status" value="1"/>
</dbReference>
<reference evidence="3" key="3">
    <citation type="submission" date="2022-08" db="EMBL/GenBank/DDBJ databases">
        <title>Whole genome sequencing of non-tuberculosis mycobacteria type-strains.</title>
        <authorList>
            <person name="Igarashi Y."/>
            <person name="Osugi A."/>
            <person name="Mitarai S."/>
        </authorList>
    </citation>
    <scope>NUCLEOTIDE SEQUENCE</scope>
    <source>
        <strain evidence="3">JCM 16372</strain>
    </source>
</reference>
<feature type="domain" description="NAD-dependent epimerase/dehydratase" evidence="1">
    <location>
        <begin position="3"/>
        <end position="226"/>
    </location>
</feature>
<sequence length="342" mass="35811">MKVLVTGGTGFTGSHTAAELMTAGHDVRVMVRDLAKVQRVFEPLGAVPTDIVLGDVTDEGAVDAALTGCDGVVHTAALVDVSRAHGRQVETTNTRGTELVIGGAVARGMPAIVYVSSTSVFLRPGGPVMTPSSPLADGRSTYARSKVHAERFVRRLQDDGAPICTTYPAAISGPDDPGPSVVNAGLVSFLSGLFVITSGGLQIVDVRDLAALHRVLLDASPAPRRYAAASDMLSWQQIYDVCSALTGTHPRQVRLPGAVLRGAGTLGDVVKRLRDFDFPMTREAMETSTRWPGVDAGATTRDLGVHFRAPADTLRDTLIGLYTAGHLTAAQVGRLAGEAVPP</sequence>
<dbReference type="InterPro" id="IPR051783">
    <property type="entry name" value="NAD(P)-dependent_oxidoreduct"/>
</dbReference>
<dbReference type="GO" id="GO:0005737">
    <property type="term" value="C:cytoplasm"/>
    <property type="evidence" value="ECO:0007669"/>
    <property type="project" value="TreeGrafter"/>
</dbReference>
<dbReference type="Pfam" id="PF01370">
    <property type="entry name" value="Epimerase"/>
    <property type="match status" value="1"/>
</dbReference>
<dbReference type="InterPro" id="IPR036291">
    <property type="entry name" value="NAD(P)-bd_dom_sf"/>
</dbReference>
<dbReference type="SUPFAM" id="SSF51735">
    <property type="entry name" value="NAD(P)-binding Rossmann-fold domains"/>
    <property type="match status" value="1"/>
</dbReference>
<reference evidence="2" key="2">
    <citation type="journal article" date="2022" name="BMC Genomics">
        <title>Comparative genome analysis of mycobacteria focusing on tRNA and non-coding RNA.</title>
        <authorList>
            <person name="Behra P.R.K."/>
            <person name="Pettersson B.M.F."/>
            <person name="Ramesh M."/>
            <person name="Das S."/>
            <person name="Dasgupta S."/>
            <person name="Kirsebom L.A."/>
        </authorList>
    </citation>
    <scope>NUCLEOTIDE SEQUENCE</scope>
    <source>
        <strain evidence="2">DSM 45406</strain>
    </source>
</reference>
<evidence type="ECO:0000313" key="5">
    <source>
        <dbReference type="Proteomes" id="UP001140272"/>
    </source>
</evidence>
<reference evidence="2" key="1">
    <citation type="submission" date="2020-07" db="EMBL/GenBank/DDBJ databases">
        <authorList>
            <person name="Pettersson B.M.F."/>
            <person name="Behra P.R.K."/>
            <person name="Ramesh M."/>
            <person name="Das S."/>
            <person name="Dasgupta S."/>
            <person name="Kirsebom L.A."/>
        </authorList>
    </citation>
    <scope>NUCLEOTIDE SEQUENCE</scope>
    <source>
        <strain evidence="2">DSM 45406</strain>
    </source>
</reference>
<evidence type="ECO:0000313" key="3">
    <source>
        <dbReference type="EMBL" id="ULP37424.1"/>
    </source>
</evidence>
<dbReference type="PANTHER" id="PTHR48079">
    <property type="entry name" value="PROTEIN YEEZ"/>
    <property type="match status" value="1"/>
</dbReference>
<dbReference type="AlphaFoldDB" id="A0A9X2YDV9"/>
<dbReference type="RefSeq" id="WP_043404799.1">
    <property type="nucleotide sequence ID" value="NZ_CP092427.2"/>
</dbReference>
<name>A0A9X2YDV9_9MYCO</name>
<dbReference type="PANTHER" id="PTHR48079:SF6">
    <property type="entry name" value="NAD(P)-BINDING DOMAIN-CONTAINING PROTEIN-RELATED"/>
    <property type="match status" value="1"/>
</dbReference>
<dbReference type="GO" id="GO:0004029">
    <property type="term" value="F:aldehyde dehydrogenase (NAD+) activity"/>
    <property type="evidence" value="ECO:0007669"/>
    <property type="project" value="TreeGrafter"/>
</dbReference>
<organism evidence="2 5">
    <name type="scientific">Mycolicibacterium rufum</name>
    <dbReference type="NCBI Taxonomy" id="318424"/>
    <lineage>
        <taxon>Bacteria</taxon>
        <taxon>Bacillati</taxon>
        <taxon>Actinomycetota</taxon>
        <taxon>Actinomycetes</taxon>
        <taxon>Mycobacteriales</taxon>
        <taxon>Mycobacteriaceae</taxon>
        <taxon>Mycolicibacterium</taxon>
    </lineage>
</organism>
<dbReference type="EMBL" id="JACKRN010000670">
    <property type="protein sequence ID" value="MCV7072224.1"/>
    <property type="molecule type" value="Genomic_DNA"/>
</dbReference>
<proteinExistence type="predicted"/>
<gene>
    <name evidence="2" type="ORF">H7H73_19445</name>
    <name evidence="3" type="ORF">MJO55_02995</name>
</gene>
<dbReference type="Proteomes" id="UP001140272">
    <property type="component" value="Unassembled WGS sequence"/>
</dbReference>
<dbReference type="EMBL" id="CP092427">
    <property type="protein sequence ID" value="ULP37424.1"/>
    <property type="molecule type" value="Genomic_DNA"/>
</dbReference>
<evidence type="ECO:0000313" key="4">
    <source>
        <dbReference type="Proteomes" id="UP001055159"/>
    </source>
</evidence>
<accession>A0A9X2YDV9</accession>
<protein>
    <submittedName>
        <fullName evidence="2">NAD-dependent epimerase/dehydratase family protein</fullName>
    </submittedName>
</protein>
<dbReference type="InterPro" id="IPR001509">
    <property type="entry name" value="Epimerase_deHydtase"/>
</dbReference>
<evidence type="ECO:0000259" key="1">
    <source>
        <dbReference type="Pfam" id="PF01370"/>
    </source>
</evidence>